<feature type="binding site" evidence="9">
    <location>
        <begin position="219"/>
        <end position="224"/>
    </location>
    <ligand>
        <name>ATP</name>
        <dbReference type="ChEBI" id="CHEBI:30616"/>
    </ligand>
</feature>
<dbReference type="InterPro" id="IPR011611">
    <property type="entry name" value="PfkB_dom"/>
</dbReference>
<evidence type="ECO:0000256" key="1">
    <source>
        <dbReference type="ARBA" id="ARBA00022679"/>
    </source>
</evidence>
<comment type="caution">
    <text evidence="11">The sequence shown here is derived from an EMBL/GenBank/DDBJ whole genome shotgun (WGS) entry which is preliminary data.</text>
</comment>
<feature type="binding site" evidence="9">
    <location>
        <position position="275"/>
    </location>
    <ligand>
        <name>ATP</name>
        <dbReference type="ChEBI" id="CHEBI:30616"/>
    </ligand>
</feature>
<organism evidence="11 12">
    <name type="scientific">Neobacillus notoginsengisoli</name>
    <dbReference type="NCBI Taxonomy" id="1578198"/>
    <lineage>
        <taxon>Bacteria</taxon>
        <taxon>Bacillati</taxon>
        <taxon>Bacillota</taxon>
        <taxon>Bacilli</taxon>
        <taxon>Bacillales</taxon>
        <taxon>Bacillaceae</taxon>
        <taxon>Neobacillus</taxon>
    </lineage>
</organism>
<keyword evidence="12" id="KW-1185">Reference proteome</keyword>
<dbReference type="SUPFAM" id="SSF53613">
    <property type="entry name" value="Ribokinase-like"/>
    <property type="match status" value="1"/>
</dbReference>
<keyword evidence="1 9" id="KW-0808">Transferase</keyword>
<feature type="binding site" evidence="9">
    <location>
        <position position="183"/>
    </location>
    <ligand>
        <name>ATP</name>
        <dbReference type="ChEBI" id="CHEBI:30616"/>
    </ligand>
</feature>
<reference evidence="11 12" key="1">
    <citation type="journal article" date="2017" name="Int. J. Syst. Evol. Microbiol.">
        <title>Bacillus notoginsengisoli sp. nov., a novel bacterium isolated from the rhizosphere of Panax notoginseng.</title>
        <authorList>
            <person name="Zhang M.Y."/>
            <person name="Cheng J."/>
            <person name="Cai Y."/>
            <person name="Zhang T.Y."/>
            <person name="Wu Y.Y."/>
            <person name="Manikprabhu D."/>
            <person name="Li W.J."/>
            <person name="Zhang Y.X."/>
        </authorList>
    </citation>
    <scope>NUCLEOTIDE SEQUENCE [LARGE SCALE GENOMIC DNA]</scope>
    <source>
        <strain evidence="11 12">JCM 30743</strain>
    </source>
</reference>
<keyword evidence="8 9" id="KW-0119">Carbohydrate metabolism</keyword>
<comment type="subunit">
    <text evidence="9">Homodimer.</text>
</comment>
<dbReference type="Gene3D" id="3.40.1190.20">
    <property type="match status" value="1"/>
</dbReference>
<dbReference type="RefSeq" id="WP_118920224.1">
    <property type="nucleotide sequence ID" value="NZ_QWEG01000004.1"/>
</dbReference>
<accession>A0A417YW82</accession>
<dbReference type="EC" id="2.7.1.15" evidence="9"/>
<feature type="binding site" evidence="9">
    <location>
        <position position="247"/>
    </location>
    <ligand>
        <name>K(+)</name>
        <dbReference type="ChEBI" id="CHEBI:29103"/>
    </ligand>
</feature>
<keyword evidence="6 9" id="KW-0460">Magnesium</keyword>
<dbReference type="AlphaFoldDB" id="A0A417YW82"/>
<dbReference type="PANTHER" id="PTHR10584:SF166">
    <property type="entry name" value="RIBOKINASE"/>
    <property type="match status" value="1"/>
</dbReference>
<dbReference type="GO" id="GO:0046872">
    <property type="term" value="F:metal ion binding"/>
    <property type="evidence" value="ECO:0007669"/>
    <property type="project" value="UniProtKB-KW"/>
</dbReference>
<evidence type="ECO:0000256" key="5">
    <source>
        <dbReference type="ARBA" id="ARBA00022840"/>
    </source>
</evidence>
<dbReference type="HAMAP" id="MF_01987">
    <property type="entry name" value="Ribokinase"/>
    <property type="match status" value="1"/>
</dbReference>
<feature type="binding site" evidence="9">
    <location>
        <position position="284"/>
    </location>
    <ligand>
        <name>K(+)</name>
        <dbReference type="ChEBI" id="CHEBI:29103"/>
    </ligand>
</feature>
<evidence type="ECO:0000259" key="10">
    <source>
        <dbReference type="Pfam" id="PF00294"/>
    </source>
</evidence>
<dbReference type="InterPro" id="IPR029056">
    <property type="entry name" value="Ribokinase-like"/>
</dbReference>
<keyword evidence="9" id="KW-0963">Cytoplasm</keyword>
<comment type="cofactor">
    <cofactor evidence="9">
        <name>Mg(2+)</name>
        <dbReference type="ChEBI" id="CHEBI:18420"/>
    </cofactor>
    <text evidence="9">Requires a divalent cation, most likely magnesium in vivo, as an electrophilic catalyst to aid phosphoryl group transfer. It is the chelate of the metal and the nucleotide that is the actual substrate.</text>
</comment>
<evidence type="ECO:0000256" key="8">
    <source>
        <dbReference type="ARBA" id="ARBA00023277"/>
    </source>
</evidence>
<comment type="caution">
    <text evidence="9">Lacks conserved residue(s) required for the propagation of feature annotation.</text>
</comment>
<evidence type="ECO:0000256" key="2">
    <source>
        <dbReference type="ARBA" id="ARBA00022723"/>
    </source>
</evidence>
<evidence type="ECO:0000313" key="12">
    <source>
        <dbReference type="Proteomes" id="UP000284416"/>
    </source>
</evidence>
<feature type="binding site" evidence="9">
    <location>
        <position position="281"/>
    </location>
    <ligand>
        <name>K(+)</name>
        <dbReference type="ChEBI" id="CHEBI:29103"/>
    </ligand>
</feature>
<feature type="binding site" evidence="9">
    <location>
        <position position="139"/>
    </location>
    <ligand>
        <name>substrate</name>
    </ligand>
</feature>
<evidence type="ECO:0000256" key="9">
    <source>
        <dbReference type="HAMAP-Rule" id="MF_01987"/>
    </source>
</evidence>
<dbReference type="OrthoDB" id="9775849at2"/>
<dbReference type="GO" id="GO:0004747">
    <property type="term" value="F:ribokinase activity"/>
    <property type="evidence" value="ECO:0007669"/>
    <property type="project" value="UniProtKB-UniRule"/>
</dbReference>
<sequence length="310" mass="33412">MKVCIIGSYAKALVMTANRIPVAGETLLGRDYRETYGGKGSDMAVQAARLGADVSYIGVVGKDSFGNEFIELMGSEQVNTDGIRQTEDKATGVGFIIKDTFAKNIITVDMGANEEFSKEDIDTHLHLIEQADVVLAQLEIPLDTALYAMKKAKELGKTTILNPAPAQNLLTYDLSCIDILTPNETESRVTIGELPEAGLTHRQAAEKLLQTGCGTVVITLGENGVDIHTAKETRHVDAFKIDVVDSNGAGDSFNASLAVALSEGKQLDEAVRFANAAAGLCCTKWETVPSYHTRTEVEAFLQNNQILERS</sequence>
<dbReference type="PANTHER" id="PTHR10584">
    <property type="entry name" value="SUGAR KINASE"/>
    <property type="match status" value="1"/>
</dbReference>
<feature type="domain" description="Carbohydrate kinase PfkB" evidence="10">
    <location>
        <begin position="2"/>
        <end position="290"/>
    </location>
</feature>
<feature type="binding site" evidence="9">
    <location>
        <position position="245"/>
    </location>
    <ligand>
        <name>K(+)</name>
        <dbReference type="ChEBI" id="CHEBI:29103"/>
    </ligand>
</feature>
<dbReference type="Pfam" id="PF00294">
    <property type="entry name" value="PfkB"/>
    <property type="match status" value="1"/>
</dbReference>
<dbReference type="InterPro" id="IPR002139">
    <property type="entry name" value="Ribo/fructo_kinase"/>
</dbReference>
<proteinExistence type="inferred from homology"/>
<comment type="subcellular location">
    <subcellularLocation>
        <location evidence="9">Cytoplasm</location>
    </subcellularLocation>
</comment>
<keyword evidence="4 9" id="KW-0418">Kinase</keyword>
<feature type="binding site" evidence="9">
    <location>
        <begin position="250"/>
        <end position="251"/>
    </location>
    <ligand>
        <name>ATP</name>
        <dbReference type="ChEBI" id="CHEBI:30616"/>
    </ligand>
</feature>
<comment type="similarity">
    <text evidence="9">Belongs to the carbohydrate kinase PfkB family. Ribokinase subfamily.</text>
</comment>
<evidence type="ECO:0000256" key="6">
    <source>
        <dbReference type="ARBA" id="ARBA00022842"/>
    </source>
</evidence>
<dbReference type="EMBL" id="QWEG01000004">
    <property type="protein sequence ID" value="RHW41642.1"/>
    <property type="molecule type" value="Genomic_DNA"/>
</dbReference>
<gene>
    <name evidence="9" type="primary">rbsK</name>
    <name evidence="11" type="ORF">D1B31_07955</name>
</gene>
<evidence type="ECO:0000313" key="11">
    <source>
        <dbReference type="EMBL" id="RHW41642.1"/>
    </source>
</evidence>
<dbReference type="PRINTS" id="PR00990">
    <property type="entry name" value="RIBOKINASE"/>
</dbReference>
<keyword evidence="7 9" id="KW-0630">Potassium</keyword>
<dbReference type="InterPro" id="IPR011877">
    <property type="entry name" value="Ribokinase"/>
</dbReference>
<dbReference type="GO" id="GO:0005829">
    <property type="term" value="C:cytosol"/>
    <property type="evidence" value="ECO:0007669"/>
    <property type="project" value="TreeGrafter"/>
</dbReference>
<comment type="function">
    <text evidence="9">Catalyzes the phosphorylation of ribose at O-5 in a reaction requiring ATP and magnesium. The resulting D-ribose-5-phosphate can then be used either for sythesis of nucleotides, histidine, and tryptophan, or as a component of the pentose phosphate pathway.</text>
</comment>
<dbReference type="UniPathway" id="UPA00916">
    <property type="reaction ID" value="UER00889"/>
</dbReference>
<keyword evidence="5 9" id="KW-0067">ATP-binding</keyword>
<comment type="pathway">
    <text evidence="9">Carbohydrate metabolism; D-ribose degradation; D-ribose 5-phosphate from beta-D-ribopyranose: step 2/2.</text>
</comment>
<feature type="binding site" evidence="9">
    <location>
        <position position="290"/>
    </location>
    <ligand>
        <name>K(+)</name>
        <dbReference type="ChEBI" id="CHEBI:29103"/>
    </ligand>
</feature>
<dbReference type="Proteomes" id="UP000284416">
    <property type="component" value="Unassembled WGS sequence"/>
</dbReference>
<dbReference type="GO" id="GO:0005524">
    <property type="term" value="F:ATP binding"/>
    <property type="evidence" value="ECO:0007669"/>
    <property type="project" value="UniProtKB-UniRule"/>
</dbReference>
<feature type="binding site" evidence="9">
    <location>
        <position position="251"/>
    </location>
    <ligand>
        <name>substrate</name>
    </ligand>
</feature>
<evidence type="ECO:0000256" key="7">
    <source>
        <dbReference type="ARBA" id="ARBA00022958"/>
    </source>
</evidence>
<name>A0A417YW82_9BACI</name>
<feature type="active site" description="Proton acceptor" evidence="9">
    <location>
        <position position="251"/>
    </location>
</feature>
<keyword evidence="2 9" id="KW-0479">Metal-binding</keyword>
<evidence type="ECO:0000256" key="4">
    <source>
        <dbReference type="ARBA" id="ARBA00022777"/>
    </source>
</evidence>
<dbReference type="GO" id="GO:0019303">
    <property type="term" value="P:D-ribose catabolic process"/>
    <property type="evidence" value="ECO:0007669"/>
    <property type="project" value="UniProtKB-UniRule"/>
</dbReference>
<keyword evidence="3 9" id="KW-0547">Nucleotide-binding</keyword>
<protein>
    <recommendedName>
        <fullName evidence="9">Ribokinase</fullName>
        <shortName evidence="9">RK</shortName>
        <ecNumber evidence="9">2.7.1.15</ecNumber>
    </recommendedName>
</protein>
<comment type="activity regulation">
    <text evidence="9">Activated by a monovalent cation that binds near, but not in, the active site. The most likely occupant of the site in vivo is potassium. Ion binding induces a conformational change that may alter substrate affinity.</text>
</comment>
<evidence type="ECO:0000256" key="3">
    <source>
        <dbReference type="ARBA" id="ARBA00022741"/>
    </source>
</evidence>
<dbReference type="CDD" id="cd01174">
    <property type="entry name" value="ribokinase"/>
    <property type="match status" value="1"/>
</dbReference>
<comment type="catalytic activity">
    <reaction evidence="9">
        <text>D-ribose + ATP = D-ribose 5-phosphate + ADP + H(+)</text>
        <dbReference type="Rhea" id="RHEA:13697"/>
        <dbReference type="ChEBI" id="CHEBI:15378"/>
        <dbReference type="ChEBI" id="CHEBI:30616"/>
        <dbReference type="ChEBI" id="CHEBI:47013"/>
        <dbReference type="ChEBI" id="CHEBI:78346"/>
        <dbReference type="ChEBI" id="CHEBI:456216"/>
        <dbReference type="EC" id="2.7.1.15"/>
    </reaction>
</comment>